<protein>
    <submittedName>
        <fullName evidence="3">KH domain-containing protein</fullName>
    </submittedName>
</protein>
<dbReference type="GO" id="GO:0003723">
    <property type="term" value="F:RNA binding"/>
    <property type="evidence" value="ECO:0007669"/>
    <property type="project" value="UniProtKB-KW"/>
</dbReference>
<name>A0A412G6Q9_9FIRM</name>
<evidence type="ECO:0000313" key="4">
    <source>
        <dbReference type="Proteomes" id="UP000284178"/>
    </source>
</evidence>
<dbReference type="Proteomes" id="UP000284178">
    <property type="component" value="Unassembled WGS sequence"/>
</dbReference>
<sequence>MAELDLEKVLLNLVKPMVEDPDSVSVKSLPSLNENEILLVVYAKSEDIARLIGRQGSMASALRQLMNVPARIENRRISVKFESY</sequence>
<dbReference type="CDD" id="cd22533">
    <property type="entry name" value="KH-II_YlqC-like"/>
    <property type="match status" value="1"/>
</dbReference>
<dbReference type="GeneID" id="83014055"/>
<proteinExistence type="predicted"/>
<dbReference type="PANTHER" id="PTHR34654">
    <property type="entry name" value="UPF0109 PROTEIN SCO5592"/>
    <property type="match status" value="1"/>
</dbReference>
<accession>A0A412G6Q9</accession>
<gene>
    <name evidence="3" type="ORF">DWY25_01355</name>
</gene>
<dbReference type="InterPro" id="IPR009019">
    <property type="entry name" value="KH_sf_prok-type"/>
</dbReference>
<keyword evidence="4" id="KW-1185">Reference proteome</keyword>
<dbReference type="EMBL" id="QRUP01000001">
    <property type="protein sequence ID" value="RGR76971.1"/>
    <property type="molecule type" value="Genomic_DNA"/>
</dbReference>
<dbReference type="InterPro" id="IPR020627">
    <property type="entry name" value="KhpA"/>
</dbReference>
<keyword evidence="1" id="KW-0963">Cytoplasm</keyword>
<dbReference type="GeneID" id="42455008"/>
<dbReference type="Pfam" id="PF13083">
    <property type="entry name" value="KH_KhpA-B"/>
    <property type="match status" value="1"/>
</dbReference>
<dbReference type="PANTHER" id="PTHR34654:SF1">
    <property type="entry name" value="RNA-BINDING PROTEIN KHPA"/>
    <property type="match status" value="1"/>
</dbReference>
<dbReference type="RefSeq" id="WP_006060883.1">
    <property type="nucleotide sequence ID" value="NZ_CABJCV010000001.1"/>
</dbReference>
<organism evidence="3 4">
    <name type="scientific">Holdemania filiformis</name>
    <dbReference type="NCBI Taxonomy" id="61171"/>
    <lineage>
        <taxon>Bacteria</taxon>
        <taxon>Bacillati</taxon>
        <taxon>Bacillota</taxon>
        <taxon>Erysipelotrichia</taxon>
        <taxon>Erysipelotrichales</taxon>
        <taxon>Erysipelotrichaceae</taxon>
        <taxon>Holdemania</taxon>
    </lineage>
</organism>
<evidence type="ECO:0000256" key="2">
    <source>
        <dbReference type="ARBA" id="ARBA00022884"/>
    </source>
</evidence>
<dbReference type="AlphaFoldDB" id="A0A412G6Q9"/>
<evidence type="ECO:0000256" key="1">
    <source>
        <dbReference type="ARBA" id="ARBA00022490"/>
    </source>
</evidence>
<evidence type="ECO:0000313" key="3">
    <source>
        <dbReference type="EMBL" id="RGR76971.1"/>
    </source>
</evidence>
<comment type="caution">
    <text evidence="3">The sequence shown here is derived from an EMBL/GenBank/DDBJ whole genome shotgun (WGS) entry which is preliminary data.</text>
</comment>
<dbReference type="SUPFAM" id="SSF54814">
    <property type="entry name" value="Prokaryotic type KH domain (KH-domain type II)"/>
    <property type="match status" value="1"/>
</dbReference>
<keyword evidence="2" id="KW-0694">RNA-binding</keyword>
<reference evidence="3 4" key="1">
    <citation type="submission" date="2018-08" db="EMBL/GenBank/DDBJ databases">
        <title>A genome reference for cultivated species of the human gut microbiota.</title>
        <authorList>
            <person name="Zou Y."/>
            <person name="Xue W."/>
            <person name="Luo G."/>
        </authorList>
    </citation>
    <scope>NUCLEOTIDE SEQUENCE [LARGE SCALE GENOMIC DNA]</scope>
    <source>
        <strain evidence="3 4">AF24-29</strain>
    </source>
</reference>